<dbReference type="EnsemblMetazoa" id="GPAI013784-RA">
    <property type="protein sequence ID" value="GPAI013784-PA"/>
    <property type="gene ID" value="GPAI013784"/>
</dbReference>
<dbReference type="Proteomes" id="UP000092445">
    <property type="component" value="Unassembled WGS sequence"/>
</dbReference>
<reference evidence="2" key="1">
    <citation type="submission" date="2014-03" db="EMBL/GenBank/DDBJ databases">
        <authorList>
            <person name="Aksoy S."/>
            <person name="Warren W."/>
            <person name="Wilson R.K."/>
        </authorList>
    </citation>
    <scope>NUCLEOTIDE SEQUENCE [LARGE SCALE GENOMIC DNA]</scope>
    <source>
        <strain evidence="2">IAEA</strain>
    </source>
</reference>
<evidence type="ECO:0000313" key="2">
    <source>
        <dbReference type="Proteomes" id="UP000092445"/>
    </source>
</evidence>
<organism evidence="1 2">
    <name type="scientific">Glossina pallidipes</name>
    <name type="common">Tsetse fly</name>
    <dbReference type="NCBI Taxonomy" id="7398"/>
    <lineage>
        <taxon>Eukaryota</taxon>
        <taxon>Metazoa</taxon>
        <taxon>Ecdysozoa</taxon>
        <taxon>Arthropoda</taxon>
        <taxon>Hexapoda</taxon>
        <taxon>Insecta</taxon>
        <taxon>Pterygota</taxon>
        <taxon>Neoptera</taxon>
        <taxon>Endopterygota</taxon>
        <taxon>Diptera</taxon>
        <taxon>Brachycera</taxon>
        <taxon>Muscomorpha</taxon>
        <taxon>Hippoboscoidea</taxon>
        <taxon>Glossinidae</taxon>
        <taxon>Glossina</taxon>
    </lineage>
</organism>
<name>A0A1A9ZGD3_GLOPL</name>
<protein>
    <submittedName>
        <fullName evidence="1">Uncharacterized protein</fullName>
    </submittedName>
</protein>
<proteinExistence type="predicted"/>
<dbReference type="VEuPathDB" id="VectorBase:GPAI013784"/>
<reference evidence="1" key="2">
    <citation type="submission" date="2020-05" db="UniProtKB">
        <authorList>
            <consortium name="EnsemblMetazoa"/>
        </authorList>
    </citation>
    <scope>IDENTIFICATION</scope>
    <source>
        <strain evidence="1">IAEA</strain>
    </source>
</reference>
<accession>A0A1A9ZGD3</accession>
<keyword evidence="2" id="KW-1185">Reference proteome</keyword>
<evidence type="ECO:0000313" key="1">
    <source>
        <dbReference type="EnsemblMetazoa" id="GPAI013784-PA"/>
    </source>
</evidence>
<dbReference type="AlphaFoldDB" id="A0A1A9ZGD3"/>
<sequence length="121" mass="14053">MNKNKSKDLLDFHKQLKLEIIHNTMSMLFKKKTPVTFFANKKIPELQVMCLKRKFNVKRQDEVNTPYAKDKERNPSEQTVMRECVQTHNSQMMGGGPCPTARAGEKTLIAIDSREIFECSY</sequence>